<organism evidence="1 2">
    <name type="scientific">Linum tenue</name>
    <dbReference type="NCBI Taxonomy" id="586396"/>
    <lineage>
        <taxon>Eukaryota</taxon>
        <taxon>Viridiplantae</taxon>
        <taxon>Streptophyta</taxon>
        <taxon>Embryophyta</taxon>
        <taxon>Tracheophyta</taxon>
        <taxon>Spermatophyta</taxon>
        <taxon>Magnoliopsida</taxon>
        <taxon>eudicotyledons</taxon>
        <taxon>Gunneridae</taxon>
        <taxon>Pentapetalae</taxon>
        <taxon>rosids</taxon>
        <taxon>fabids</taxon>
        <taxon>Malpighiales</taxon>
        <taxon>Linaceae</taxon>
        <taxon>Linum</taxon>
    </lineage>
</organism>
<accession>A0AAV0N234</accession>
<name>A0AAV0N234_9ROSI</name>
<evidence type="ECO:0000313" key="2">
    <source>
        <dbReference type="Proteomes" id="UP001154282"/>
    </source>
</evidence>
<gene>
    <name evidence="1" type="ORF">LITE_LOCUS31292</name>
</gene>
<comment type="caution">
    <text evidence="1">The sequence shown here is derived from an EMBL/GenBank/DDBJ whole genome shotgun (WGS) entry which is preliminary data.</text>
</comment>
<evidence type="ECO:0000313" key="1">
    <source>
        <dbReference type="EMBL" id="CAI0452650.1"/>
    </source>
</evidence>
<dbReference type="AlphaFoldDB" id="A0AAV0N234"/>
<sequence length="41" mass="4384">MISDNGSKHALLNTCALDTMTLVVPPSPLLISSGPKSPWYK</sequence>
<feature type="non-terminal residue" evidence="1">
    <location>
        <position position="41"/>
    </location>
</feature>
<protein>
    <submittedName>
        <fullName evidence="1">Uncharacterized protein</fullName>
    </submittedName>
</protein>
<dbReference type="Proteomes" id="UP001154282">
    <property type="component" value="Unassembled WGS sequence"/>
</dbReference>
<dbReference type="EMBL" id="CAMGYJ010000007">
    <property type="protein sequence ID" value="CAI0452650.1"/>
    <property type="molecule type" value="Genomic_DNA"/>
</dbReference>
<reference evidence="1" key="1">
    <citation type="submission" date="2022-08" db="EMBL/GenBank/DDBJ databases">
        <authorList>
            <person name="Gutierrez-Valencia J."/>
        </authorList>
    </citation>
    <scope>NUCLEOTIDE SEQUENCE</scope>
</reference>
<proteinExistence type="predicted"/>
<keyword evidence="2" id="KW-1185">Reference proteome</keyword>